<proteinExistence type="predicted"/>
<keyword evidence="3" id="KW-1185">Reference proteome</keyword>
<reference evidence="2" key="1">
    <citation type="submission" date="2020-12" db="EMBL/GenBank/DDBJ databases">
        <title>Metabolic potential, ecology and presence of endohyphal bacteria is reflected in genomic diversity of Mucoromycotina.</title>
        <authorList>
            <person name="Muszewska A."/>
            <person name="Okrasinska A."/>
            <person name="Steczkiewicz K."/>
            <person name="Drgas O."/>
            <person name="Orlowska M."/>
            <person name="Perlinska-Lenart U."/>
            <person name="Aleksandrzak-Piekarczyk T."/>
            <person name="Szatraj K."/>
            <person name="Zielenkiewicz U."/>
            <person name="Pilsyk S."/>
            <person name="Malc E."/>
            <person name="Mieczkowski P."/>
            <person name="Kruszewska J.S."/>
            <person name="Biernat P."/>
            <person name="Pawlowska J."/>
        </authorList>
    </citation>
    <scope>NUCLEOTIDE SEQUENCE</scope>
    <source>
        <strain evidence="2">WA0000017839</strain>
    </source>
</reference>
<dbReference type="OrthoDB" id="2264251at2759"/>
<dbReference type="Proteomes" id="UP000603453">
    <property type="component" value="Unassembled WGS sequence"/>
</dbReference>
<dbReference type="EMBL" id="JAEPRD010000094">
    <property type="protein sequence ID" value="KAG2199594.1"/>
    <property type="molecule type" value="Genomic_DNA"/>
</dbReference>
<dbReference type="AlphaFoldDB" id="A0A8H7QVQ3"/>
<protein>
    <submittedName>
        <fullName evidence="2">Uncharacterized protein</fullName>
    </submittedName>
</protein>
<evidence type="ECO:0000313" key="3">
    <source>
        <dbReference type="Proteomes" id="UP000603453"/>
    </source>
</evidence>
<comment type="caution">
    <text evidence="2">The sequence shown here is derived from an EMBL/GenBank/DDBJ whole genome shotgun (WGS) entry which is preliminary data.</text>
</comment>
<evidence type="ECO:0000256" key="1">
    <source>
        <dbReference type="SAM" id="MobiDB-lite"/>
    </source>
</evidence>
<gene>
    <name evidence="2" type="ORF">INT47_012194</name>
</gene>
<sequence length="153" mass="17496">MQVLPLLTPTNFNNKKRPRSEDDFESNYLKKRLISSPPPSPLYKTDTPIAMDTRGYVTPPKDRIDTQRNYDRHARIDMLDFNGTILPMEQRTGETKYSIPGFVLHKKSPPPSSYEAAQTGQLILYQPNNTLLPLSPPNTPTHDKQEDDPMDID</sequence>
<evidence type="ECO:0000313" key="2">
    <source>
        <dbReference type="EMBL" id="KAG2199594.1"/>
    </source>
</evidence>
<name>A0A8H7QVQ3_9FUNG</name>
<feature type="region of interest" description="Disordered" evidence="1">
    <location>
        <begin position="128"/>
        <end position="153"/>
    </location>
</feature>
<organism evidence="2 3">
    <name type="scientific">Mucor saturninus</name>
    <dbReference type="NCBI Taxonomy" id="64648"/>
    <lineage>
        <taxon>Eukaryota</taxon>
        <taxon>Fungi</taxon>
        <taxon>Fungi incertae sedis</taxon>
        <taxon>Mucoromycota</taxon>
        <taxon>Mucoromycotina</taxon>
        <taxon>Mucoromycetes</taxon>
        <taxon>Mucorales</taxon>
        <taxon>Mucorineae</taxon>
        <taxon>Mucoraceae</taxon>
        <taxon>Mucor</taxon>
    </lineage>
</organism>
<feature type="region of interest" description="Disordered" evidence="1">
    <location>
        <begin position="1"/>
        <end position="64"/>
    </location>
</feature>
<accession>A0A8H7QVQ3</accession>